<dbReference type="CDD" id="cd07527">
    <property type="entry name" value="HAD_ScGPP-like"/>
    <property type="match status" value="1"/>
</dbReference>
<evidence type="ECO:0000313" key="1">
    <source>
        <dbReference type="EMBL" id="KAG0294991.1"/>
    </source>
</evidence>
<accession>A0A9P6UFK0</accession>
<dbReference type="Pfam" id="PF13419">
    <property type="entry name" value="HAD_2"/>
    <property type="match status" value="1"/>
</dbReference>
<comment type="caution">
    <text evidence="1">The sequence shown here is derived from an EMBL/GenBank/DDBJ whole genome shotgun (WGS) entry which is preliminary data.</text>
</comment>
<dbReference type="SUPFAM" id="SSF56784">
    <property type="entry name" value="HAD-like"/>
    <property type="match status" value="1"/>
</dbReference>
<dbReference type="EMBL" id="JAAAIN010002273">
    <property type="protein sequence ID" value="KAG0294991.1"/>
    <property type="molecule type" value="Genomic_DNA"/>
</dbReference>
<dbReference type="Gene3D" id="1.10.150.240">
    <property type="entry name" value="Putative phosphatase, domain 2"/>
    <property type="match status" value="1"/>
</dbReference>
<dbReference type="InterPro" id="IPR036412">
    <property type="entry name" value="HAD-like_sf"/>
</dbReference>
<reference evidence="1" key="1">
    <citation type="journal article" date="2020" name="Fungal Divers.">
        <title>Resolving the Mortierellaceae phylogeny through synthesis of multi-gene phylogenetics and phylogenomics.</title>
        <authorList>
            <person name="Vandepol N."/>
            <person name="Liber J."/>
            <person name="Desiro A."/>
            <person name="Na H."/>
            <person name="Kennedy M."/>
            <person name="Barry K."/>
            <person name="Grigoriev I.V."/>
            <person name="Miller A.N."/>
            <person name="O'Donnell K."/>
            <person name="Stajich J.E."/>
            <person name="Bonito G."/>
        </authorList>
    </citation>
    <scope>NUCLEOTIDE SEQUENCE</scope>
    <source>
        <strain evidence="1">NVP60</strain>
    </source>
</reference>
<keyword evidence="2" id="KW-1185">Reference proteome</keyword>
<dbReference type="PANTHER" id="PTHR43481:SF4">
    <property type="entry name" value="GLYCEROL-1-PHOSPHATE PHOSPHOHYDROLASE 1-RELATED"/>
    <property type="match status" value="1"/>
</dbReference>
<dbReference type="NCBIfam" id="TIGR01509">
    <property type="entry name" value="HAD-SF-IA-v3"/>
    <property type="match status" value="1"/>
</dbReference>
<gene>
    <name evidence="1" type="ORF">BGZ97_004932</name>
</gene>
<dbReference type="SFLD" id="SFLDG01129">
    <property type="entry name" value="C1.5:_HAD__Beta-PGM__Phosphata"/>
    <property type="match status" value="1"/>
</dbReference>
<dbReference type="InterPro" id="IPR051806">
    <property type="entry name" value="HAD-like_SPP"/>
</dbReference>
<organism evidence="1 2">
    <name type="scientific">Linnemannia gamsii</name>
    <dbReference type="NCBI Taxonomy" id="64522"/>
    <lineage>
        <taxon>Eukaryota</taxon>
        <taxon>Fungi</taxon>
        <taxon>Fungi incertae sedis</taxon>
        <taxon>Mucoromycota</taxon>
        <taxon>Mortierellomycotina</taxon>
        <taxon>Mortierellomycetes</taxon>
        <taxon>Mortierellales</taxon>
        <taxon>Mortierellaceae</taxon>
        <taxon>Linnemannia</taxon>
    </lineage>
</organism>
<dbReference type="Proteomes" id="UP000823405">
    <property type="component" value="Unassembled WGS sequence"/>
</dbReference>
<name>A0A9P6UFK0_9FUNG</name>
<dbReference type="PANTHER" id="PTHR43481">
    <property type="entry name" value="FRUCTOSE-1-PHOSPHATE PHOSPHATASE"/>
    <property type="match status" value="1"/>
</dbReference>
<evidence type="ECO:0000313" key="2">
    <source>
        <dbReference type="Proteomes" id="UP000823405"/>
    </source>
</evidence>
<dbReference type="AlphaFoldDB" id="A0A9P6UFK0"/>
<dbReference type="InterPro" id="IPR041492">
    <property type="entry name" value="HAD_2"/>
</dbReference>
<dbReference type="OrthoDB" id="40579at2759"/>
<sequence length="234" mass="25460">MTISSFPIRCRGLLFDMDGTLVDTTVIVERHWKVWCESHDVEFSQLISVSHGRPSFEIMKEFAPAEKQIEYQTPEYLAKLEAAVADDMNGMILIPGAKELLASLPPKTWAVVTSAGWAMAQSRFQQTGLATPSIMVTATHVSNGKPHPEGYMSAAKQLGVPTSECVVFEDAPAGIRAGVASGAKAVIGMNTGTMPLEHLVEAGATPIVRSFEELEFSFLEDGVIEINLRKRPQV</sequence>
<protein>
    <submittedName>
        <fullName evidence="1">Uncharacterized protein</fullName>
    </submittedName>
</protein>
<dbReference type="SFLD" id="SFLDG01135">
    <property type="entry name" value="C1.5.6:_HAD__Beta-PGM__Phospha"/>
    <property type="match status" value="1"/>
</dbReference>
<dbReference type="Gene3D" id="3.40.50.1000">
    <property type="entry name" value="HAD superfamily/HAD-like"/>
    <property type="match status" value="1"/>
</dbReference>
<dbReference type="InterPro" id="IPR023214">
    <property type="entry name" value="HAD_sf"/>
</dbReference>
<proteinExistence type="predicted"/>
<dbReference type="InterPro" id="IPR006439">
    <property type="entry name" value="HAD-SF_hydro_IA"/>
</dbReference>
<dbReference type="SFLD" id="SFLDS00003">
    <property type="entry name" value="Haloacid_Dehalogenase"/>
    <property type="match status" value="1"/>
</dbReference>
<dbReference type="InterPro" id="IPR023198">
    <property type="entry name" value="PGP-like_dom2"/>
</dbReference>
<dbReference type="GO" id="GO:0050308">
    <property type="term" value="F:sugar-phosphatase activity"/>
    <property type="evidence" value="ECO:0007669"/>
    <property type="project" value="TreeGrafter"/>
</dbReference>